<evidence type="ECO:0000313" key="8">
    <source>
        <dbReference type="Proteomes" id="UP001218188"/>
    </source>
</evidence>
<dbReference type="EMBL" id="JARJCM010000048">
    <property type="protein sequence ID" value="KAJ7035738.1"/>
    <property type="molecule type" value="Genomic_DNA"/>
</dbReference>
<keyword evidence="4" id="KW-0472">Membrane</keyword>
<evidence type="ECO:0000256" key="1">
    <source>
        <dbReference type="ARBA" id="ARBA00004141"/>
    </source>
</evidence>
<keyword evidence="8" id="KW-1185">Reference proteome</keyword>
<evidence type="ECO:0000313" key="7">
    <source>
        <dbReference type="EMBL" id="KAJ7035738.1"/>
    </source>
</evidence>
<dbReference type="Proteomes" id="UP001218188">
    <property type="component" value="Unassembled WGS sequence"/>
</dbReference>
<organism evidence="7 8">
    <name type="scientific">Mycena alexandri</name>
    <dbReference type="NCBI Taxonomy" id="1745969"/>
    <lineage>
        <taxon>Eukaryota</taxon>
        <taxon>Fungi</taxon>
        <taxon>Dikarya</taxon>
        <taxon>Basidiomycota</taxon>
        <taxon>Agaricomycotina</taxon>
        <taxon>Agaricomycetes</taxon>
        <taxon>Agaricomycetidae</taxon>
        <taxon>Agaricales</taxon>
        <taxon>Marasmiineae</taxon>
        <taxon>Mycenaceae</taxon>
        <taxon>Mycena</taxon>
    </lineage>
</organism>
<reference evidence="7" key="1">
    <citation type="submission" date="2023-03" db="EMBL/GenBank/DDBJ databases">
        <title>Massive genome expansion in bonnet fungi (Mycena s.s.) driven by repeated elements and novel gene families across ecological guilds.</title>
        <authorList>
            <consortium name="Lawrence Berkeley National Laboratory"/>
            <person name="Harder C.B."/>
            <person name="Miyauchi S."/>
            <person name="Viragh M."/>
            <person name="Kuo A."/>
            <person name="Thoen E."/>
            <person name="Andreopoulos B."/>
            <person name="Lu D."/>
            <person name="Skrede I."/>
            <person name="Drula E."/>
            <person name="Henrissat B."/>
            <person name="Morin E."/>
            <person name="Kohler A."/>
            <person name="Barry K."/>
            <person name="LaButti K."/>
            <person name="Morin E."/>
            <person name="Salamov A."/>
            <person name="Lipzen A."/>
            <person name="Mereny Z."/>
            <person name="Hegedus B."/>
            <person name="Baldrian P."/>
            <person name="Stursova M."/>
            <person name="Weitz H."/>
            <person name="Taylor A."/>
            <person name="Grigoriev I.V."/>
            <person name="Nagy L.G."/>
            <person name="Martin F."/>
            <person name="Kauserud H."/>
        </authorList>
    </citation>
    <scope>NUCLEOTIDE SEQUENCE</scope>
    <source>
        <strain evidence="7">CBHHK200</strain>
    </source>
</reference>
<comment type="subcellular location">
    <subcellularLocation>
        <location evidence="1">Membrane</location>
        <topology evidence="1">Multi-pass membrane protein</topology>
    </subcellularLocation>
</comment>
<dbReference type="GO" id="GO:0016020">
    <property type="term" value="C:membrane"/>
    <property type="evidence" value="ECO:0007669"/>
    <property type="project" value="UniProtKB-SubCell"/>
</dbReference>
<dbReference type="InterPro" id="IPR006634">
    <property type="entry name" value="TLC-dom"/>
</dbReference>
<feature type="domain" description="TLC" evidence="6">
    <location>
        <begin position="75"/>
        <end position="142"/>
    </location>
</feature>
<keyword evidence="3" id="KW-1133">Transmembrane helix</keyword>
<feature type="compositionally biased region" description="Basic residues" evidence="5">
    <location>
        <begin position="28"/>
        <end position="44"/>
    </location>
</feature>
<name>A0AAD6X1U3_9AGAR</name>
<protein>
    <recommendedName>
        <fullName evidence="6">TLC domain-containing protein</fullName>
    </recommendedName>
</protein>
<comment type="caution">
    <text evidence="7">The sequence shown here is derived from an EMBL/GenBank/DDBJ whole genome shotgun (WGS) entry which is preliminary data.</text>
</comment>
<evidence type="ECO:0000256" key="3">
    <source>
        <dbReference type="ARBA" id="ARBA00022989"/>
    </source>
</evidence>
<dbReference type="AlphaFoldDB" id="A0AAD6X1U3"/>
<accession>A0AAD6X1U3</accession>
<keyword evidence="2" id="KW-0812">Transmembrane</keyword>
<sequence>MISSGRAKPRVGINATPRTTSPPSRPSRPTRRPRPSRPAPRRCLCRLHLPPPPRKKAYLKSCRLSKQLGHQAIMRTTPAFRFRTAFFWRDYPHTHLSGAMKRYYVVHIGYWVQQWTVLLLGLDKRRSDYWEYMVHHVTVWMCTFWMRASGWVTEAEGWLRTTHDRRYWVARAGCGSAPTGCASPPLSCSLPFSSSFPKPRVRKTEGWLRTAHERRY</sequence>
<evidence type="ECO:0000256" key="2">
    <source>
        <dbReference type="ARBA" id="ARBA00022692"/>
    </source>
</evidence>
<evidence type="ECO:0000256" key="4">
    <source>
        <dbReference type="ARBA" id="ARBA00023136"/>
    </source>
</evidence>
<evidence type="ECO:0000259" key="6">
    <source>
        <dbReference type="Pfam" id="PF03798"/>
    </source>
</evidence>
<feature type="region of interest" description="Disordered" evidence="5">
    <location>
        <begin position="1"/>
        <end position="44"/>
    </location>
</feature>
<gene>
    <name evidence="7" type="ORF">C8F04DRAFT_1258619</name>
</gene>
<proteinExistence type="predicted"/>
<evidence type="ECO:0000256" key="5">
    <source>
        <dbReference type="SAM" id="MobiDB-lite"/>
    </source>
</evidence>
<dbReference type="Pfam" id="PF03798">
    <property type="entry name" value="TRAM_LAG1_CLN8"/>
    <property type="match status" value="1"/>
</dbReference>